<dbReference type="NCBIfam" id="NF047352">
    <property type="entry name" value="P_loop_sacsin"/>
    <property type="match status" value="1"/>
</dbReference>
<dbReference type="Pfam" id="PF12449">
    <property type="entry name" value="DUF3684"/>
    <property type="match status" value="1"/>
</dbReference>
<dbReference type="Gene3D" id="3.30.565.10">
    <property type="entry name" value="Histidine kinase-like ATPase, C-terminal domain"/>
    <property type="match status" value="1"/>
</dbReference>
<feature type="compositionally biased region" description="Basic and acidic residues" evidence="2">
    <location>
        <begin position="1525"/>
        <end position="1535"/>
    </location>
</feature>
<keyword evidence="5" id="KW-1185">Reference proteome</keyword>
<dbReference type="PANTHER" id="PTHR47839">
    <property type="entry name" value="DOMAIN PROTEIN, PUTATIVE (AFU_ORTHOLOGUE AFUA_6G04830)-RELATED"/>
    <property type="match status" value="1"/>
</dbReference>
<dbReference type="Pfam" id="PF25794">
    <property type="entry name" value="SACS"/>
    <property type="match status" value="1"/>
</dbReference>
<feature type="region of interest" description="Disordered" evidence="2">
    <location>
        <begin position="1493"/>
        <end position="1536"/>
    </location>
</feature>
<sequence>MDYSKLRATALRDGEDEEAVTVDTRALIDKVLARYSGEWTTLRELIQNAADAQAKTVMVKFETLPSTSVPLPSTSDRSELLKHVISNHTVRRLVVQNDGQPFTKTDWGRLKRIAEGNPDETKIGAFGVGFYSVFADCEEPFVSSGSEAMAFYWKGNALFTKKSQLPEDQAGPHTTFVLDNRNTTTPLPNLLSVSQFLATSLTFVALESIEFWIDDYQILSLKKKTSPTAELQLPKGLEARTKDGLMKIVEVGRTSTQIDATFMNVVGWKPQANTSSHKSPDTATVTGEAPSIRSFFARLTAGSSQSLLKTKAQNEERSAQRAISEDVTKLGSSTIFLRATTANIKTHVTASFASELERATKKPPPKSTKISILTASYDEAHASEEAKAEGAVGKATDVFASVLPNKKPGGRIFIGFPTMQTTGAGLHISAPSIIPTVEREAIDLNARWVRTWNVELLRAAGIITRLAFANEMNDLQSRLQSTADSRGIISNDNIVKFMPEALHNLKTFTFTDSTPSGQVGQVIEESFWTCFPRSASIEIYSSLGVLQTSRVRLGSKELSKFVDRIPVIPQEMLDVPFVRKLIDFGLVSEITVTDVKKELEVKSLNKTQLINFISWAGKKSLTGELDAGSRSALLEVAVASVGEEEEKGEIIALGSIQNYLVPASIPANLPIPPTTIPFVFTSHCQKAELEALGWEPLGVVPWLRFLLETKSLKAESENLTKAPKFAVQILTVISKNWDNLSATQRQSVLSLLQPQTVMPTKMGMRKPAESFFPTVKLFDDLPVIEGCDKLKEKFLTAIGVRKTVDLETIFTRLLSSSGEDGRQKWSHMELIKYLASVQGDIPAEDLRKLQNSRICPAEAGPKGLEPTKGSKTLYKVSELFEPKDSLRALRLPILQWPGPPGSFRQGTPEARFLAVLGLRPSPSAPELIEMMASKDESLRVSAMTYFIANHHTNKYFAFDVSSCRKAIMPLQGSSQLVVPSACFTNERASILGFQILRKDLHDHANKFGVAGDPPMVECVNRLLANPPQSHQAAIPLFGYFGSRIRELGENNKAKLRNAHIVPVLRTSSPKGDSKSTTTTSYISPSRVYLGTSATYGDIFDFVDFGQDANAFLFTCGAKSEPTKLEVANMACNEPARLLSVLQSPEKYLDLLKSLAEASSTLHRDKELWRKMKSASFLLAYKELTAPKENLIELEEDEVPIKHYQLASANQIVVLDDIISYRLFKDQLVCAPEEDALEKFYLALGAQKLSSIVQEDVRIGPQSGRGKAADSLRKHVLERSKIFLYEYANYRRDAIKHDTKWLEKNLQVEMVTSVALRRTLQGQRKTHTEKRSAAGTKHTGSWVLYVADDGKPDMYQVGQAICQMLLDRPNQQAYLFFEPFLTLDLYGLRARGYNVDRILRAKAAEARIAEEERRKALQEEQQRIQEREKLWAQQTNTVEKQGESSSGTAKAPDTPNQVMPGSWDSPDEPKVDMSDYARKGRNLFSNLTRRLGFDTQEETDAQRQLEQFVDKPKEPTTTAGSAQENNTKRPQNDDGRVTSPAVVQQNLLNAINASRPHGSSNLFSDPEVNEVKEQATYCDQKPAQNISFAAEASNGMKVYVSNDMTTSGAKFIAANSLAINSFAGILMDVANVYSLSRNVVHIFYDESGNTIAFNKGGSLFCNFRFFLQLHAAQISGQNAGAAKAEAATWWWVVLAHELAHNLVSTHNSDHSYYTESFIQQYFGKMMVKAATWVQQPTSTASQQSQPSQQPSTSAREPPPPYSTRSGLAVRFWQVGIEMRPFFNKGSLWVYPVYAAGGASFGYWLQGVDDKQTALLEERKDKLLEKRARKAARDAEALA</sequence>
<evidence type="ECO:0000313" key="5">
    <source>
        <dbReference type="Proteomes" id="UP000696573"/>
    </source>
</evidence>
<dbReference type="InterPro" id="IPR022155">
    <property type="entry name" value="DUF3684"/>
</dbReference>
<reference evidence="4" key="1">
    <citation type="submission" date="2021-10" db="EMBL/GenBank/DDBJ databases">
        <authorList>
            <person name="Piombo E."/>
        </authorList>
    </citation>
    <scope>NUCLEOTIDE SEQUENCE</scope>
</reference>
<dbReference type="PANTHER" id="PTHR47839:SF1">
    <property type="entry name" value="DOMAIN PROTEIN, PUTATIVE (AFU_ORTHOLOGUE AFUA_6G04830)-RELATED"/>
    <property type="match status" value="1"/>
</dbReference>
<gene>
    <name evidence="4" type="ORF">CRHIZ90672A_00018051</name>
</gene>
<organism evidence="4 5">
    <name type="scientific">Clonostachys rhizophaga</name>
    <dbReference type="NCBI Taxonomy" id="160324"/>
    <lineage>
        <taxon>Eukaryota</taxon>
        <taxon>Fungi</taxon>
        <taxon>Dikarya</taxon>
        <taxon>Ascomycota</taxon>
        <taxon>Pezizomycotina</taxon>
        <taxon>Sordariomycetes</taxon>
        <taxon>Hypocreomycetidae</taxon>
        <taxon>Hypocreales</taxon>
        <taxon>Bionectriaceae</taxon>
        <taxon>Clonostachys</taxon>
    </lineage>
</organism>
<dbReference type="InterPro" id="IPR020575">
    <property type="entry name" value="Hsp90_N"/>
</dbReference>
<protein>
    <recommendedName>
        <fullName evidence="3">Sacsin/Nov domain-containing protein</fullName>
    </recommendedName>
</protein>
<dbReference type="EMBL" id="CABFNQ020000514">
    <property type="protein sequence ID" value="CAH0017673.1"/>
    <property type="molecule type" value="Genomic_DNA"/>
</dbReference>
<name>A0A9N9V6L3_9HYPO</name>
<dbReference type="Proteomes" id="UP000696573">
    <property type="component" value="Unassembled WGS sequence"/>
</dbReference>
<accession>A0A9N9V6L3</accession>
<evidence type="ECO:0000313" key="4">
    <source>
        <dbReference type="EMBL" id="CAH0017673.1"/>
    </source>
</evidence>
<dbReference type="InterPro" id="IPR036890">
    <property type="entry name" value="HATPase_C_sf"/>
</dbReference>
<feature type="compositionally biased region" description="Low complexity" evidence="2">
    <location>
        <begin position="1736"/>
        <end position="1753"/>
    </location>
</feature>
<feature type="compositionally biased region" description="Polar residues" evidence="2">
    <location>
        <begin position="1434"/>
        <end position="1458"/>
    </location>
</feature>
<dbReference type="InterPro" id="IPR058210">
    <property type="entry name" value="SACS/Nov_dom"/>
</dbReference>
<proteinExistence type="predicted"/>
<feature type="domain" description="Sacsin/Nov" evidence="3">
    <location>
        <begin position="27"/>
        <end position="150"/>
    </location>
</feature>
<evidence type="ECO:0000256" key="1">
    <source>
        <dbReference type="SAM" id="Coils"/>
    </source>
</evidence>
<keyword evidence="1" id="KW-0175">Coiled coil</keyword>
<dbReference type="OrthoDB" id="10031156at2759"/>
<feature type="region of interest" description="Disordered" evidence="2">
    <location>
        <begin position="1434"/>
        <end position="1473"/>
    </location>
</feature>
<dbReference type="PRINTS" id="PR00775">
    <property type="entry name" value="HEATSHOCK90"/>
</dbReference>
<feature type="coiled-coil region" evidence="1">
    <location>
        <begin position="1398"/>
        <end position="1428"/>
    </location>
</feature>
<feature type="compositionally biased region" description="Basic and acidic residues" evidence="2">
    <location>
        <begin position="1499"/>
        <end position="1513"/>
    </location>
</feature>
<comment type="caution">
    <text evidence="4">The sequence shown here is derived from an EMBL/GenBank/DDBJ whole genome shotgun (WGS) entry which is preliminary data.</text>
</comment>
<dbReference type="SUPFAM" id="SSF55874">
    <property type="entry name" value="ATPase domain of HSP90 chaperone/DNA topoisomerase II/histidine kinase"/>
    <property type="match status" value="1"/>
</dbReference>
<evidence type="ECO:0000259" key="3">
    <source>
        <dbReference type="Pfam" id="PF25794"/>
    </source>
</evidence>
<feature type="region of interest" description="Disordered" evidence="2">
    <location>
        <begin position="1736"/>
        <end position="1762"/>
    </location>
</feature>
<evidence type="ECO:0000256" key="2">
    <source>
        <dbReference type="SAM" id="MobiDB-lite"/>
    </source>
</evidence>
<feature type="compositionally biased region" description="Polar residues" evidence="2">
    <location>
        <begin position="1514"/>
        <end position="1524"/>
    </location>
</feature>